<name>A0ABV8ZEE7_9FLAO</name>
<dbReference type="CDD" id="cd00063">
    <property type="entry name" value="FN3"/>
    <property type="match status" value="1"/>
</dbReference>
<evidence type="ECO:0000313" key="3">
    <source>
        <dbReference type="Proteomes" id="UP001596003"/>
    </source>
</evidence>
<proteinExistence type="predicted"/>
<dbReference type="InterPro" id="IPR013783">
    <property type="entry name" value="Ig-like_fold"/>
</dbReference>
<dbReference type="InterPro" id="IPR003961">
    <property type="entry name" value="FN3_dom"/>
</dbReference>
<dbReference type="EMBL" id="JBHSFY010000005">
    <property type="protein sequence ID" value="MFC4477273.1"/>
    <property type="molecule type" value="Genomic_DNA"/>
</dbReference>
<comment type="caution">
    <text evidence="2">The sequence shown here is derived from an EMBL/GenBank/DDBJ whole genome shotgun (WGS) entry which is preliminary data.</text>
</comment>
<dbReference type="Gene3D" id="2.60.40.10">
    <property type="entry name" value="Immunoglobulins"/>
    <property type="match status" value="1"/>
</dbReference>
<dbReference type="SMART" id="SM00060">
    <property type="entry name" value="FN3"/>
    <property type="match status" value="1"/>
</dbReference>
<organism evidence="2 3">
    <name type="scientific">Flavobacterium chungangensis</name>
    <dbReference type="NCBI Taxonomy" id="2708132"/>
    <lineage>
        <taxon>Bacteria</taxon>
        <taxon>Pseudomonadati</taxon>
        <taxon>Bacteroidota</taxon>
        <taxon>Flavobacteriia</taxon>
        <taxon>Flavobacteriales</taxon>
        <taxon>Flavobacteriaceae</taxon>
        <taxon>Flavobacterium</taxon>
    </lineage>
</organism>
<evidence type="ECO:0000313" key="2">
    <source>
        <dbReference type="EMBL" id="MFC4477273.1"/>
    </source>
</evidence>
<accession>A0ABV8ZEE7</accession>
<dbReference type="Proteomes" id="UP001596003">
    <property type="component" value="Unassembled WGS sequence"/>
</dbReference>
<dbReference type="InterPro" id="IPR036116">
    <property type="entry name" value="FN3_sf"/>
</dbReference>
<gene>
    <name evidence="2" type="ORF">ACFO3N_09390</name>
</gene>
<dbReference type="SUPFAM" id="SSF49265">
    <property type="entry name" value="Fibronectin type III"/>
    <property type="match status" value="1"/>
</dbReference>
<dbReference type="RefSeq" id="WP_379797150.1">
    <property type="nucleotide sequence ID" value="NZ_JBHSFY010000005.1"/>
</dbReference>
<evidence type="ECO:0000259" key="1">
    <source>
        <dbReference type="SMART" id="SM00060"/>
    </source>
</evidence>
<keyword evidence="3" id="KW-1185">Reference proteome</keyword>
<feature type="domain" description="Fibronectin type-III" evidence="1">
    <location>
        <begin position="197"/>
        <end position="271"/>
    </location>
</feature>
<sequence length="542" mass="58979">MGSLLLNTVFGRSNYKVNTYIGGIGPTINTPALLATKLGIAVNRIKLFRVVGNDIECAIIGGMYEVKGFNHSDISQVTYYRDPTGIVSGIGPQGFYNTGLIEGYFPNATYISVAAFDQNLYPSGRPKNLLKKLYIPSVTRIGNTAINENVFRSGNLNSGKIWANPILQTINSGGVEGDLAFLATGNTVVYVNDFTKPNTITNLSATSIYNTGIQLSFTPPNSINGIDFYEVYVNGIYKQDIKNSGDIISGLTKNTNYNINLITVDNFHNKSVLSATINFTTGNINLDVDAENFIIASQNYNYVDIINNLVVSLKVNNLWNKIQAAYPFIGSTQINHKFNLKNPLDTNTAFRLVFNGGGTHSTNGYQTNGSNAYANTFLNVNTYHTFSNAGLTIVCGTNNVPATTNSYDFGAQKSSSPWECYQIHLNHGASKNNNVFVLGTIGLSKTAINNAKGIHTISKTTNTEASYSKNGNFDTSIAGTQTGIVPALPYFIGCLNNGGSPYGYSNQRIQFTIIHEGLTNEEVKTLHNIIDAFENNLGRKTW</sequence>
<reference evidence="3" key="1">
    <citation type="journal article" date="2019" name="Int. J. Syst. Evol. Microbiol.">
        <title>The Global Catalogue of Microorganisms (GCM) 10K type strain sequencing project: providing services to taxonomists for standard genome sequencing and annotation.</title>
        <authorList>
            <consortium name="The Broad Institute Genomics Platform"/>
            <consortium name="The Broad Institute Genome Sequencing Center for Infectious Disease"/>
            <person name="Wu L."/>
            <person name="Ma J."/>
        </authorList>
    </citation>
    <scope>NUCLEOTIDE SEQUENCE [LARGE SCALE GENOMIC DNA]</scope>
    <source>
        <strain evidence="3">NBRC 103627</strain>
    </source>
</reference>
<protein>
    <recommendedName>
        <fullName evidence="1">Fibronectin type-III domain-containing protein</fullName>
    </recommendedName>
</protein>